<dbReference type="GO" id="GO:0005789">
    <property type="term" value="C:endoplasmic reticulum membrane"/>
    <property type="evidence" value="ECO:0007669"/>
    <property type="project" value="UniProtKB-SubCell"/>
</dbReference>
<feature type="transmembrane region" description="Helical" evidence="12">
    <location>
        <begin position="56"/>
        <end position="75"/>
    </location>
</feature>
<feature type="transmembrane region" description="Helical" evidence="12">
    <location>
        <begin position="336"/>
        <end position="358"/>
    </location>
</feature>
<dbReference type="GO" id="GO:0006487">
    <property type="term" value="P:protein N-linked glycosylation"/>
    <property type="evidence" value="ECO:0007669"/>
    <property type="project" value="TreeGrafter"/>
</dbReference>
<sequence>MQSYFAFILLFIVCLIHLFICPYTKVEESFNLQAIHDLLIHRFNISNYDHLEFPGVVPRTFLGPIFIAILAWPFSNISFDHLIYLQYIVRIILGILVISGLTHIYKSLKGYCDLSTRRWWLIIILTQFHLLFYSTRTLPNIFALVIVLHSLAFWLSKRGKSLVWTSAFAILIFRSELVILLGLILLQEVFIKRRLTFKKTLKHGLIASSLAVGLSVLVDSWFWQRWLWPEGEVLYFNTILNKSSHWGTFPFLWYFYSTLPRALGATLILLPIGLIINKHIRSILLPNILFIIIYSILPHKELRFIIYTFPILNIPIAQACSSLFQMRIRWSVILKLFVLSLLTINLVQTSISLSASHYNYPGADALLKLHTHRKYQPTAKVHIDVYSAENGISRFLEMKSWTYNKTENLTIDELSHFDYLLVESTSDEDVHLNPYLSRNLQIIDFIRGFNGFYIDKQLLLRMRYTPKIYILEKKKYSV</sequence>
<keyword evidence="4 12" id="KW-0328">Glycosyltransferase</keyword>
<evidence type="ECO:0000313" key="15">
    <source>
        <dbReference type="Proteomes" id="UP000663854"/>
    </source>
</evidence>
<dbReference type="EC" id="2.4.1.-" evidence="12"/>
<feature type="transmembrane region" description="Helical" evidence="12">
    <location>
        <begin position="283"/>
        <end position="298"/>
    </location>
</feature>
<dbReference type="Proteomes" id="UP000663854">
    <property type="component" value="Unassembled WGS sequence"/>
</dbReference>
<keyword evidence="7 12" id="KW-0256">Endoplasmic reticulum</keyword>
<reference evidence="13" key="1">
    <citation type="submission" date="2021-02" db="EMBL/GenBank/DDBJ databases">
        <authorList>
            <person name="Nowell W R."/>
        </authorList>
    </citation>
    <scope>NUCLEOTIDE SEQUENCE</scope>
</reference>
<proteinExistence type="inferred from homology"/>
<evidence type="ECO:0000256" key="8">
    <source>
        <dbReference type="ARBA" id="ARBA00022989"/>
    </source>
</evidence>
<keyword evidence="6 12" id="KW-0812">Transmembrane</keyword>
<comment type="function">
    <text evidence="10">Mannosyltransferase that operates in the biosynthetic pathway of dolichol-linked oligosaccharides, the glycan precursors employed in protein asparagine (N)-glycosylation. The assembly of dolichol-linked oligosaccharides begins on the cytosolic side of the endoplasmic reticulum membrane and finishes in its lumen. The sequential addition of sugars to dolichol pyrophosphate produces dolichol-linked oligosaccharides containing fourteen sugars, including two GlcNAcs, nine mannoses and three glucoses. Once assembled, the oligosaccharide is transferred from the lipid to nascent proteins by oligosaccharyltransferases. In the lumen of the endoplasmic reticulum, adds the eighth mannose residue in an alpha-1,6 linkage onto Man(7)GlcNAc(2)-PP-dolichol to produce Man(8)GlcNAc(2)-PP-dolichol.</text>
</comment>
<name>A0A814PWB9_9BILA</name>
<evidence type="ECO:0000313" key="16">
    <source>
        <dbReference type="Proteomes" id="UP000663870"/>
    </source>
</evidence>
<dbReference type="UniPathway" id="UPA00378"/>
<evidence type="ECO:0000256" key="2">
    <source>
        <dbReference type="ARBA" id="ARBA00004922"/>
    </source>
</evidence>
<evidence type="ECO:0000256" key="4">
    <source>
        <dbReference type="ARBA" id="ARBA00022676"/>
    </source>
</evidence>
<evidence type="ECO:0000256" key="7">
    <source>
        <dbReference type="ARBA" id="ARBA00022824"/>
    </source>
</evidence>
<evidence type="ECO:0000256" key="9">
    <source>
        <dbReference type="ARBA" id="ARBA00023136"/>
    </source>
</evidence>
<dbReference type="PANTHER" id="PTHR22760:SF1">
    <property type="entry name" value="DOL-P-MAN:MAN(7)GLCNAC(2)-PP-DOL ALPHA-1,6-MANNOSYLTRANSFERASE"/>
    <property type="match status" value="1"/>
</dbReference>
<dbReference type="GO" id="GO:0052917">
    <property type="term" value="F:dol-P-Man:Man(7)GlcNAc(2)-PP-Dol alpha-1,6-mannosyltransferase activity"/>
    <property type="evidence" value="ECO:0007669"/>
    <property type="project" value="UniProtKB-EC"/>
</dbReference>
<dbReference type="EMBL" id="CAJNOH010000721">
    <property type="protein sequence ID" value="CAF1111365.1"/>
    <property type="molecule type" value="Genomic_DNA"/>
</dbReference>
<feature type="transmembrane region" description="Helical" evidence="12">
    <location>
        <begin position="117"/>
        <end position="133"/>
    </location>
</feature>
<evidence type="ECO:0000313" key="13">
    <source>
        <dbReference type="EMBL" id="CAF1111365.1"/>
    </source>
</evidence>
<dbReference type="Proteomes" id="UP000663870">
    <property type="component" value="Unassembled WGS sequence"/>
</dbReference>
<accession>A0A814PWB9</accession>
<dbReference type="Pfam" id="PF03901">
    <property type="entry name" value="Glyco_transf_22"/>
    <property type="match status" value="1"/>
</dbReference>
<evidence type="ECO:0000256" key="12">
    <source>
        <dbReference type="RuleBase" id="RU363075"/>
    </source>
</evidence>
<evidence type="ECO:0000256" key="6">
    <source>
        <dbReference type="ARBA" id="ARBA00022692"/>
    </source>
</evidence>
<feature type="transmembrane region" description="Helical" evidence="12">
    <location>
        <begin position="205"/>
        <end position="223"/>
    </location>
</feature>
<gene>
    <name evidence="14" type="ORF">JXQ802_LOCUS33026</name>
    <name evidence="13" type="ORF">PYM288_LOCUS20207</name>
</gene>
<organism evidence="13 15">
    <name type="scientific">Rotaria sordida</name>
    <dbReference type="NCBI Taxonomy" id="392033"/>
    <lineage>
        <taxon>Eukaryota</taxon>
        <taxon>Metazoa</taxon>
        <taxon>Spiralia</taxon>
        <taxon>Gnathifera</taxon>
        <taxon>Rotifera</taxon>
        <taxon>Eurotatoria</taxon>
        <taxon>Bdelloidea</taxon>
        <taxon>Philodinida</taxon>
        <taxon>Philodinidae</taxon>
        <taxon>Rotaria</taxon>
    </lineage>
</organism>
<protein>
    <recommendedName>
        <fullName evidence="12">Mannosyltransferase</fullName>
        <ecNumber evidence="12">2.4.1.-</ecNumber>
    </recommendedName>
</protein>
<comment type="subcellular location">
    <subcellularLocation>
        <location evidence="1 12">Endoplasmic reticulum membrane</location>
        <topology evidence="1 12">Multi-pass membrane protein</topology>
    </subcellularLocation>
</comment>
<dbReference type="InterPro" id="IPR005599">
    <property type="entry name" value="GPI_mannosylTrfase"/>
</dbReference>
<comment type="catalytic activity">
    <reaction evidence="11">
        <text>an alpha-D-Man-(1-&gt;2)-alpha-D-Man-(1-&gt;2)-alpha-D-Man-(1-&gt;3)-[alpha-D-Man-(1-&gt;2)-alpha-D-Man-(1-&gt;3)-alpha-D-Man-(1-&gt;6)]-beta-D-Man-(1-&gt;4)-beta-D-GlcNAc-(1-&gt;4)-alpha-D-GlcNAc-diphospho-di-trans,poly-cis-dolichol + a di-trans,poly-cis-dolichyl beta-D-mannosyl phosphate = an alpha-D-Man-(1-&gt;2)-alpha-D-Man-(1-&gt;2)-alpha-D-Man-(1-&gt;3)-[alpha-D-Man-(1-&gt;2)-alpha-D-Man-(1-&gt;3)-[alpha-D-Man-(1-&gt;6)]-alpha-D-Man-(1-&gt;6)]-beta-D-Man-(1-&gt;4)-beta-D-GlcNAc-(1-&gt;4)-alpha-D-GlcNAc-diphospho-di-trans,poly-cis-dolichol + a di-trans,poly-cis-dolichyl phosphate + H(+)</text>
        <dbReference type="Rhea" id="RHEA:29535"/>
        <dbReference type="Rhea" id="RHEA-COMP:19498"/>
        <dbReference type="Rhea" id="RHEA-COMP:19501"/>
        <dbReference type="Rhea" id="RHEA-COMP:19518"/>
        <dbReference type="Rhea" id="RHEA-COMP:19519"/>
        <dbReference type="ChEBI" id="CHEBI:15378"/>
        <dbReference type="ChEBI" id="CHEBI:57683"/>
        <dbReference type="ChEBI" id="CHEBI:58211"/>
        <dbReference type="ChEBI" id="CHEBI:132517"/>
        <dbReference type="ChEBI" id="CHEBI:132519"/>
        <dbReference type="EC" id="2.4.1.260"/>
    </reaction>
    <physiologicalReaction direction="left-to-right" evidence="11">
        <dbReference type="Rhea" id="RHEA:29536"/>
    </physiologicalReaction>
</comment>
<evidence type="ECO:0000313" key="14">
    <source>
        <dbReference type="EMBL" id="CAF1368655.1"/>
    </source>
</evidence>
<feature type="transmembrane region" description="Helical" evidence="12">
    <location>
        <begin position="162"/>
        <end position="185"/>
    </location>
</feature>
<keyword evidence="8 12" id="KW-1133">Transmembrane helix</keyword>
<evidence type="ECO:0000256" key="10">
    <source>
        <dbReference type="ARBA" id="ARBA00044721"/>
    </source>
</evidence>
<keyword evidence="5" id="KW-0808">Transferase</keyword>
<keyword evidence="16" id="KW-1185">Reference proteome</keyword>
<evidence type="ECO:0000256" key="11">
    <source>
        <dbReference type="ARBA" id="ARBA00048899"/>
    </source>
</evidence>
<dbReference type="AlphaFoldDB" id="A0A814PWB9"/>
<comment type="caution">
    <text evidence="13">The sequence shown here is derived from an EMBL/GenBank/DDBJ whole genome shotgun (WGS) entry which is preliminary data.</text>
</comment>
<feature type="transmembrane region" description="Helical" evidence="12">
    <location>
        <begin position="87"/>
        <end position="105"/>
    </location>
</feature>
<feature type="transmembrane region" description="Helical" evidence="12">
    <location>
        <begin position="304"/>
        <end position="324"/>
    </location>
</feature>
<dbReference type="PANTHER" id="PTHR22760">
    <property type="entry name" value="GLYCOSYLTRANSFERASE"/>
    <property type="match status" value="1"/>
</dbReference>
<feature type="transmembrane region" description="Helical" evidence="12">
    <location>
        <begin position="253"/>
        <end position="276"/>
    </location>
</feature>
<evidence type="ECO:0000256" key="3">
    <source>
        <dbReference type="ARBA" id="ARBA00007063"/>
    </source>
</evidence>
<dbReference type="EMBL" id="CAJNOL010001484">
    <property type="protein sequence ID" value="CAF1368655.1"/>
    <property type="molecule type" value="Genomic_DNA"/>
</dbReference>
<comment type="pathway">
    <text evidence="2">Protein modification; protein glycosylation.</text>
</comment>
<keyword evidence="9 12" id="KW-0472">Membrane</keyword>
<feature type="transmembrane region" description="Helical" evidence="12">
    <location>
        <begin position="7"/>
        <end position="26"/>
    </location>
</feature>
<evidence type="ECO:0000256" key="1">
    <source>
        <dbReference type="ARBA" id="ARBA00004477"/>
    </source>
</evidence>
<evidence type="ECO:0000256" key="5">
    <source>
        <dbReference type="ARBA" id="ARBA00022679"/>
    </source>
</evidence>
<feature type="transmembrane region" description="Helical" evidence="12">
    <location>
        <begin position="140"/>
        <end position="156"/>
    </location>
</feature>
<comment type="similarity">
    <text evidence="3 12">Belongs to the glycosyltransferase 22 family.</text>
</comment>